<proteinExistence type="evidence at transcript level"/>
<dbReference type="AlphaFoldDB" id="B5M6F3"/>
<sequence length="116" mass="13250">MSMWNEMVVQERENLEEHFILAAQVICDALRDSGYWADFIHPSLGKPFSTPTTKATMLETDLRYRHFGFTIEDLGCCKVISHHLWGTHAFVGAIFTNASIESTEMKDILEKYSSTC</sequence>
<accession>B5M6F3</accession>
<dbReference type="InterPro" id="IPR019362">
    <property type="entry name" value="MMADHC"/>
</dbReference>
<dbReference type="PANTHER" id="PTHR13192">
    <property type="entry name" value="MY011 PROTEIN"/>
    <property type="match status" value="1"/>
</dbReference>
<dbReference type="EMBL" id="EU979504">
    <property type="protein sequence ID" value="ACH48207.1"/>
    <property type="molecule type" value="mRNA"/>
</dbReference>
<name>B5M6F3_CYRSC</name>
<reference evidence="1" key="1">
    <citation type="submission" date="2008-07" db="EMBL/GenBank/DDBJ databases">
        <title>Venomics of the spider Ornithoctonus huwena based on transcriptomic versus proteomic analysis.</title>
        <authorList>
            <person name="Jiang L."/>
            <person name="Peng L."/>
            <person name="Liang S."/>
        </authorList>
    </citation>
    <scope>NUCLEOTIDE SEQUENCE</scope>
</reference>
<evidence type="ECO:0000313" key="1">
    <source>
        <dbReference type="EMBL" id="ACH48207.1"/>
    </source>
</evidence>
<organism evidence="1">
    <name type="scientific">Cyriopagopus schmidti</name>
    <name type="common">Chinese bird spider</name>
    <name type="synonym">Haplopelma schmidti</name>
    <dbReference type="NCBI Taxonomy" id="29017"/>
    <lineage>
        <taxon>Eukaryota</taxon>
        <taxon>Metazoa</taxon>
        <taxon>Ecdysozoa</taxon>
        <taxon>Arthropoda</taxon>
        <taxon>Chelicerata</taxon>
        <taxon>Arachnida</taxon>
        <taxon>Araneae</taxon>
        <taxon>Mygalomorphae</taxon>
        <taxon>Avicularoidea</taxon>
        <taxon>Theraphosidae</taxon>
        <taxon>Cyriopagopus</taxon>
    </lineage>
</organism>
<dbReference type="PANTHER" id="PTHR13192:SF3">
    <property type="entry name" value="COBALAMIN TRAFFICKING PROTEIN CBLD"/>
    <property type="match status" value="1"/>
</dbReference>
<protein>
    <submittedName>
        <fullName evidence="1">Uncharacterized protein</fullName>
    </submittedName>
</protein>
<dbReference type="Pfam" id="PF10229">
    <property type="entry name" value="MMADHC"/>
    <property type="match status" value="1"/>
</dbReference>
<dbReference type="GO" id="GO:0009235">
    <property type="term" value="P:cobalamin metabolic process"/>
    <property type="evidence" value="ECO:0007669"/>
    <property type="project" value="InterPro"/>
</dbReference>
<dbReference type="GO" id="GO:0005739">
    <property type="term" value="C:mitochondrion"/>
    <property type="evidence" value="ECO:0007669"/>
    <property type="project" value="TreeGrafter"/>
</dbReference>